<dbReference type="Proteomes" id="UP000075714">
    <property type="component" value="Unassembled WGS sequence"/>
</dbReference>
<dbReference type="PANTHER" id="PTHR23011">
    <property type="entry name" value="CYCLIC NUCLEOTIDE-BINDING DOMAIN CONTAINING PROTEIN"/>
    <property type="match status" value="1"/>
</dbReference>
<dbReference type="Pfam" id="PF00027">
    <property type="entry name" value="cNMP_binding"/>
    <property type="match status" value="1"/>
</dbReference>
<evidence type="ECO:0000256" key="1">
    <source>
        <dbReference type="SAM" id="MobiDB-lite"/>
    </source>
</evidence>
<feature type="transmembrane region" description="Helical" evidence="2">
    <location>
        <begin position="508"/>
        <end position="528"/>
    </location>
</feature>
<feature type="transmembrane region" description="Helical" evidence="2">
    <location>
        <begin position="430"/>
        <end position="451"/>
    </location>
</feature>
<dbReference type="STRING" id="33097.A0A150GK86"/>
<feature type="compositionally biased region" description="Gly residues" evidence="1">
    <location>
        <begin position="1165"/>
        <end position="1174"/>
    </location>
</feature>
<proteinExistence type="predicted"/>
<gene>
    <name evidence="4" type="ORF">GPECTOR_17g831</name>
</gene>
<feature type="region of interest" description="Disordered" evidence="1">
    <location>
        <begin position="1370"/>
        <end position="1400"/>
    </location>
</feature>
<keyword evidence="2" id="KW-1133">Transmembrane helix</keyword>
<dbReference type="EMBL" id="LSYV01000018">
    <property type="protein sequence ID" value="KXZ50194.1"/>
    <property type="molecule type" value="Genomic_DNA"/>
</dbReference>
<feature type="compositionally biased region" description="Low complexity" evidence="1">
    <location>
        <begin position="1125"/>
        <end position="1140"/>
    </location>
</feature>
<feature type="domain" description="Cyclic nucleotide-binding" evidence="3">
    <location>
        <begin position="201"/>
        <end position="343"/>
    </location>
</feature>
<evidence type="ECO:0000313" key="4">
    <source>
        <dbReference type="EMBL" id="KXZ50194.1"/>
    </source>
</evidence>
<dbReference type="Gene3D" id="2.60.120.10">
    <property type="entry name" value="Jelly Rolls"/>
    <property type="match status" value="2"/>
</dbReference>
<feature type="compositionally biased region" description="Low complexity" evidence="1">
    <location>
        <begin position="1149"/>
        <end position="1164"/>
    </location>
</feature>
<feature type="compositionally biased region" description="Low complexity" evidence="1">
    <location>
        <begin position="1239"/>
        <end position="1252"/>
    </location>
</feature>
<feature type="compositionally biased region" description="Low complexity" evidence="1">
    <location>
        <begin position="1296"/>
        <end position="1333"/>
    </location>
</feature>
<sequence>MLLSRETFKATAATDAIAGQAAVAAHQAILARQAQQLQAQRNEFAYIAGLPPTRRTVAQNNRLAIFLAQAPRTHQAGPTAIHALSCAVHVIEVQRGGTVYRINDQSDGFYMVIDGGVILYDVKDKDESEEDDGVVDRLGLTDSFGEEDLLSNSRRAHRAEVTTDGPALLLRVPPELYRKHLQHLHQPDFEDKVEFLGRLEVFRSLPQDTLRKLAPCFSQVVGGVVEELRAKEYLVRQGERADSMYAIASGQCSVLVDPNFRPDMSTLAESDPKKAMQASSAGGRWRGGGVAVAVAAGGGVCLIGPGNIVGDMTVLANVRKRTASIFTLTDLVTYKIRRATFLRRVPPTQLEALRQVAEAKIKITERRVQGAATGPGGTGVGKGGGPMLVTLRDKILHGHQLRQLSQPHTGVGPLDLRGIIPGAHSRDVEALLTASLAAAASAAAAAAAAASPAAPLTALTAPGSHVIPDGTAIAAAALAAAAGGGGGAMAASLVEMRGRFAMGPRKSASLNAAASSSAAAIAAATAALSSGSQSDRAAAVRARIRAGATSSGNGALVGGLRGAEINYTWGLGPGTMINSLLERPATASSGSATVRRSQPIGSRRDASDIAGGGAPATQGSAATHVPDPALDSAQHEGSGHGRTVAFAAVTSTAPPPPVSPSPPPLAQSAPSAAAPLQPTRHPHPHSLQLSALTSSRVASAPGAVRAISSSTLPYPRGSSPQAPYVSDGYGPPVNLPYHPVSAWTAVDGGGGGGGSGGGARGGRSQLSNSGPIHTSERLASALASGARRSLNGAVGSPPIAAPLLLRPGPLIMGPPAPAHLGQQRPAGGDDASVASSPVASPFAVAAAAAAAEVAEAALGRSPPRRIAAGVDSSPLLDQTRSRTTFMLPEDASDADVDSSAAASPSITDGGGAAARSVGSGRRRRLPKRQRSMGKARFARSLVTQNSSVDALVAEAMIRRAQSEQSLDMRSGAMTAATSAATSVAGDYADSGTLAAELSGTTTLAAEHSGTTVAASEAPDPVAMTVAAAAERLAAEVEAAEGRAGSAVQPTEAATDGNGDDADGGAPAQEAVAEGGVDVNLPAPSAGAEAAEGSGGESASTEGMAARTGDAVDSSGGSVGEDRTTAAEAPDASGPAESAAESADEPPPAESAAVASMADAAAAAEGEGGPGAAAAVGGGRIRPLSAGTLASESSVASHDHGSPRSIRTVRAHQASPLAAAAGAAADAVVATSSPRGARVTSASAAAASRQDAAPGPSPFFSHDPAQLQQPHAVGALRKKSEAGNIPFPSPLAPQPASPASRTRPSTATASTAVAQSTDGGAPAAAQQPPSAVPAGRWSVGGTGPAGAGTGPARPTGRPAQAVTLQLVVPDQQGAPSHSGHGRSGPAGPPSRRAVGSALSPKGARQYPFVGPFLTVTKGVLIPAGAAAQAGGAQLRQLVSSPQLPLPVVPRLGATGMGGGKGEAMGAGPDRSASPEPRVMLASDGGLAFNVPLSGLGLGASASLAGAGKLRKGAALYKPLSR</sequence>
<feature type="compositionally biased region" description="Low complexity" evidence="1">
    <location>
        <begin position="666"/>
        <end position="678"/>
    </location>
</feature>
<comment type="caution">
    <text evidence="4">The sequence shown here is derived from an EMBL/GenBank/DDBJ whole genome shotgun (WGS) entry which is preliminary data.</text>
</comment>
<feature type="compositionally biased region" description="Basic residues" evidence="1">
    <location>
        <begin position="920"/>
        <end position="937"/>
    </location>
</feature>
<feature type="region of interest" description="Disordered" evidence="1">
    <location>
        <begin position="1037"/>
        <end position="1174"/>
    </location>
</feature>
<feature type="domain" description="Cyclic nucleotide-binding" evidence="3">
    <location>
        <begin position="96"/>
        <end position="156"/>
    </location>
</feature>
<keyword evidence="2" id="KW-0472">Membrane</keyword>
<dbReference type="InterPro" id="IPR018490">
    <property type="entry name" value="cNMP-bd_dom_sf"/>
</dbReference>
<feature type="compositionally biased region" description="Pro residues" evidence="1">
    <location>
        <begin position="1286"/>
        <end position="1295"/>
    </location>
</feature>
<feature type="region of interest" description="Disordered" evidence="1">
    <location>
        <begin position="814"/>
        <end position="835"/>
    </location>
</feature>
<feature type="compositionally biased region" description="Gly residues" evidence="1">
    <location>
        <begin position="748"/>
        <end position="761"/>
    </location>
</feature>
<dbReference type="PROSITE" id="PS50042">
    <property type="entry name" value="CNMP_BINDING_3"/>
    <property type="match status" value="2"/>
</dbReference>
<feature type="compositionally biased region" description="Low complexity" evidence="1">
    <location>
        <begin position="1082"/>
        <end position="1115"/>
    </location>
</feature>
<protein>
    <recommendedName>
        <fullName evidence="3">Cyclic nucleotide-binding domain-containing protein</fullName>
    </recommendedName>
</protein>
<dbReference type="InterPro" id="IPR000595">
    <property type="entry name" value="cNMP-bd_dom"/>
</dbReference>
<feature type="region of interest" description="Disordered" evidence="1">
    <location>
        <begin position="889"/>
        <end position="938"/>
    </location>
</feature>
<dbReference type="OrthoDB" id="2021138at2759"/>
<accession>A0A150GK86</accession>
<feature type="compositionally biased region" description="Pro residues" evidence="1">
    <location>
        <begin position="653"/>
        <end position="665"/>
    </location>
</feature>
<evidence type="ECO:0000256" key="2">
    <source>
        <dbReference type="SAM" id="Phobius"/>
    </source>
</evidence>
<dbReference type="SMART" id="SM00100">
    <property type="entry name" value="cNMP"/>
    <property type="match status" value="2"/>
</dbReference>
<feature type="region of interest" description="Disordered" evidence="1">
    <location>
        <begin position="708"/>
        <end position="727"/>
    </location>
</feature>
<feature type="region of interest" description="Disordered" evidence="1">
    <location>
        <begin position="585"/>
        <end position="686"/>
    </location>
</feature>
<keyword evidence="2" id="KW-0812">Transmembrane</keyword>
<dbReference type="SUPFAM" id="SSF51206">
    <property type="entry name" value="cAMP-binding domain-like"/>
    <property type="match status" value="2"/>
</dbReference>
<keyword evidence="5" id="KW-1185">Reference proteome</keyword>
<reference evidence="5" key="1">
    <citation type="journal article" date="2016" name="Nat. Commun.">
        <title>The Gonium pectorale genome demonstrates co-option of cell cycle regulation during the evolution of multicellularity.</title>
        <authorList>
            <person name="Hanschen E.R."/>
            <person name="Marriage T.N."/>
            <person name="Ferris P.J."/>
            <person name="Hamaji T."/>
            <person name="Toyoda A."/>
            <person name="Fujiyama A."/>
            <person name="Neme R."/>
            <person name="Noguchi H."/>
            <person name="Minakuchi Y."/>
            <person name="Suzuki M."/>
            <person name="Kawai-Toyooka H."/>
            <person name="Smith D.R."/>
            <person name="Sparks H."/>
            <person name="Anderson J."/>
            <person name="Bakaric R."/>
            <person name="Luria V."/>
            <person name="Karger A."/>
            <person name="Kirschner M.W."/>
            <person name="Durand P.M."/>
            <person name="Michod R.E."/>
            <person name="Nozaki H."/>
            <person name="Olson B.J."/>
        </authorList>
    </citation>
    <scope>NUCLEOTIDE SEQUENCE [LARGE SCALE GENOMIC DNA]</scope>
    <source>
        <strain evidence="5">NIES-2863</strain>
    </source>
</reference>
<dbReference type="InterPro" id="IPR014710">
    <property type="entry name" value="RmlC-like_jellyroll"/>
</dbReference>
<dbReference type="PANTHER" id="PTHR23011:SF28">
    <property type="entry name" value="CYCLIC NUCLEOTIDE-BINDING DOMAIN CONTAINING PROTEIN"/>
    <property type="match status" value="1"/>
</dbReference>
<feature type="region of interest" description="Disordered" evidence="1">
    <location>
        <begin position="748"/>
        <end position="771"/>
    </location>
</feature>
<evidence type="ECO:0000259" key="3">
    <source>
        <dbReference type="PROSITE" id="PS50042"/>
    </source>
</evidence>
<feature type="region of interest" description="Disordered" evidence="1">
    <location>
        <begin position="1239"/>
        <end position="1356"/>
    </location>
</feature>
<feature type="compositionally biased region" description="Low complexity" evidence="1">
    <location>
        <begin position="1041"/>
        <end position="1056"/>
    </location>
</feature>
<organism evidence="4 5">
    <name type="scientific">Gonium pectorale</name>
    <name type="common">Green alga</name>
    <dbReference type="NCBI Taxonomy" id="33097"/>
    <lineage>
        <taxon>Eukaryota</taxon>
        <taxon>Viridiplantae</taxon>
        <taxon>Chlorophyta</taxon>
        <taxon>core chlorophytes</taxon>
        <taxon>Chlorophyceae</taxon>
        <taxon>CS clade</taxon>
        <taxon>Chlamydomonadales</taxon>
        <taxon>Volvocaceae</taxon>
        <taxon>Gonium</taxon>
    </lineage>
</organism>
<evidence type="ECO:0000313" key="5">
    <source>
        <dbReference type="Proteomes" id="UP000075714"/>
    </source>
</evidence>
<name>A0A150GK86_GONPE</name>
<feature type="transmembrane region" description="Helical" evidence="2">
    <location>
        <begin position="471"/>
        <end position="496"/>
    </location>
</feature>
<feature type="compositionally biased region" description="Gly residues" evidence="1">
    <location>
        <begin position="1337"/>
        <end position="1348"/>
    </location>
</feature>
<feature type="compositionally biased region" description="Polar residues" evidence="1">
    <location>
        <begin position="586"/>
        <end position="600"/>
    </location>
</feature>
<dbReference type="CDD" id="cd00038">
    <property type="entry name" value="CAP_ED"/>
    <property type="match status" value="2"/>
</dbReference>